<keyword evidence="4 9" id="KW-1133">Transmembrane helix</keyword>
<evidence type="ECO:0000256" key="6">
    <source>
        <dbReference type="PIRSR" id="PIRSR600175-1"/>
    </source>
</evidence>
<dbReference type="EMBL" id="REGN01004044">
    <property type="protein sequence ID" value="RNA19430.1"/>
    <property type="molecule type" value="Genomic_DNA"/>
</dbReference>
<dbReference type="PRINTS" id="PR00176">
    <property type="entry name" value="NANEUSMPORT"/>
</dbReference>
<proteinExistence type="inferred from homology"/>
<name>A0A3M7R7B8_BRAPC</name>
<feature type="binding site" evidence="6">
    <location>
        <position position="141"/>
    </location>
    <ligand>
        <name>Na(+)</name>
        <dbReference type="ChEBI" id="CHEBI:29101"/>
        <label>1</label>
    </ligand>
</feature>
<evidence type="ECO:0000256" key="8">
    <source>
        <dbReference type="RuleBase" id="RU003732"/>
    </source>
</evidence>
<keyword evidence="8" id="KW-0769">Symport</keyword>
<keyword evidence="11" id="KW-1185">Reference proteome</keyword>
<feature type="transmembrane region" description="Helical" evidence="9">
    <location>
        <begin position="436"/>
        <end position="461"/>
    </location>
</feature>
<dbReference type="Proteomes" id="UP000276133">
    <property type="component" value="Unassembled WGS sequence"/>
</dbReference>
<dbReference type="InterPro" id="IPR000175">
    <property type="entry name" value="Na/ntran_symport"/>
</dbReference>
<keyword evidence="7" id="KW-1015">Disulfide bond</keyword>
<dbReference type="GO" id="GO:0046872">
    <property type="term" value="F:metal ion binding"/>
    <property type="evidence" value="ECO:0007669"/>
    <property type="project" value="UniProtKB-KW"/>
</dbReference>
<keyword evidence="6" id="KW-0479">Metal-binding</keyword>
<dbReference type="GO" id="GO:0005886">
    <property type="term" value="C:plasma membrane"/>
    <property type="evidence" value="ECO:0007669"/>
    <property type="project" value="TreeGrafter"/>
</dbReference>
<dbReference type="STRING" id="10195.A0A3M7R7B8"/>
<dbReference type="PANTHER" id="PTHR11616">
    <property type="entry name" value="SODIUM/CHLORIDE DEPENDENT TRANSPORTER"/>
    <property type="match status" value="1"/>
</dbReference>
<dbReference type="OrthoDB" id="6581954at2759"/>
<feature type="transmembrane region" description="Helical" evidence="9">
    <location>
        <begin position="612"/>
        <end position="637"/>
    </location>
</feature>
<feature type="binding site" evidence="6">
    <location>
        <position position="142"/>
    </location>
    <ligand>
        <name>Na(+)</name>
        <dbReference type="ChEBI" id="CHEBI:29101"/>
        <label>1</label>
    </ligand>
</feature>
<evidence type="ECO:0000313" key="10">
    <source>
        <dbReference type="EMBL" id="RNA19430.1"/>
    </source>
</evidence>
<dbReference type="AlphaFoldDB" id="A0A3M7R7B8"/>
<dbReference type="GO" id="GO:0035725">
    <property type="term" value="P:sodium ion transmembrane transport"/>
    <property type="evidence" value="ECO:0007669"/>
    <property type="project" value="TreeGrafter"/>
</dbReference>
<feature type="transmembrane region" description="Helical" evidence="9">
    <location>
        <begin position="162"/>
        <end position="180"/>
    </location>
</feature>
<keyword evidence="6" id="KW-0915">Sodium</keyword>
<feature type="transmembrane region" description="Helical" evidence="9">
    <location>
        <begin position="354"/>
        <end position="376"/>
    </location>
</feature>
<feature type="binding site" evidence="6">
    <location>
        <position position="139"/>
    </location>
    <ligand>
        <name>Na(+)</name>
        <dbReference type="ChEBI" id="CHEBI:29101"/>
        <label>1</label>
    </ligand>
</feature>
<dbReference type="PROSITE" id="PS00610">
    <property type="entry name" value="NA_NEUROTRAN_SYMP_1"/>
    <property type="match status" value="1"/>
</dbReference>
<evidence type="ECO:0000256" key="2">
    <source>
        <dbReference type="ARBA" id="ARBA00022448"/>
    </source>
</evidence>
<feature type="transmembrane region" description="Helical" evidence="9">
    <location>
        <begin position="325"/>
        <end position="345"/>
    </location>
</feature>
<keyword evidence="2 8" id="KW-0813">Transport</keyword>
<comment type="subcellular location">
    <subcellularLocation>
        <location evidence="1">Membrane</location>
        <topology evidence="1">Multi-pass membrane protein</topology>
    </subcellularLocation>
</comment>
<gene>
    <name evidence="10" type="ORF">BpHYR1_032684</name>
</gene>
<evidence type="ECO:0000256" key="5">
    <source>
        <dbReference type="ARBA" id="ARBA00023136"/>
    </source>
</evidence>
<feature type="disulfide bond" evidence="7">
    <location>
        <begin position="244"/>
        <end position="253"/>
    </location>
</feature>
<evidence type="ECO:0000256" key="4">
    <source>
        <dbReference type="ARBA" id="ARBA00022989"/>
    </source>
</evidence>
<reference evidence="10 11" key="1">
    <citation type="journal article" date="2018" name="Sci. Rep.">
        <title>Genomic signatures of local adaptation to the degree of environmental predictability in rotifers.</title>
        <authorList>
            <person name="Franch-Gras L."/>
            <person name="Hahn C."/>
            <person name="Garcia-Roger E.M."/>
            <person name="Carmona M.J."/>
            <person name="Serra M."/>
            <person name="Gomez A."/>
        </authorList>
    </citation>
    <scope>NUCLEOTIDE SEQUENCE [LARGE SCALE GENOMIC DNA]</scope>
    <source>
        <strain evidence="10">HYR1</strain>
    </source>
</reference>
<feature type="transmembrane region" description="Helical" evidence="9">
    <location>
        <begin position="213"/>
        <end position="232"/>
    </location>
</feature>
<accession>A0A3M7R7B8</accession>
<feature type="transmembrane region" description="Helical" evidence="9">
    <location>
        <begin position="569"/>
        <end position="591"/>
    </location>
</feature>
<protein>
    <recommendedName>
        <fullName evidence="8">Transporter</fullName>
    </recommendedName>
</protein>
<keyword evidence="5 9" id="KW-0472">Membrane</keyword>
<feature type="transmembrane region" description="Helical" evidence="9">
    <location>
        <begin position="403"/>
        <end position="424"/>
    </location>
</feature>
<dbReference type="PROSITE" id="PS50267">
    <property type="entry name" value="NA_NEUROTRAN_SYMP_3"/>
    <property type="match status" value="1"/>
</dbReference>
<feature type="transmembrane region" description="Helical" evidence="9">
    <location>
        <begin position="657"/>
        <end position="679"/>
    </location>
</feature>
<comment type="similarity">
    <text evidence="8">Belongs to the sodium:neurotransmitter symporter (SNF) (TC 2.A.22) family.</text>
</comment>
<feature type="binding site" evidence="6">
    <location>
        <position position="511"/>
    </location>
    <ligand>
        <name>Na(+)</name>
        <dbReference type="ChEBI" id="CHEBI:29101"/>
        <label>1</label>
    </ligand>
</feature>
<evidence type="ECO:0000256" key="7">
    <source>
        <dbReference type="PIRSR" id="PIRSR600175-2"/>
    </source>
</evidence>
<dbReference type="SUPFAM" id="SSF161070">
    <property type="entry name" value="SNF-like"/>
    <property type="match status" value="1"/>
</dbReference>
<dbReference type="PANTHER" id="PTHR11616:SF240">
    <property type="entry name" value="BLOATED TUBULES, ISOFORM B-RELATED"/>
    <property type="match status" value="1"/>
</dbReference>
<keyword evidence="3 8" id="KW-0812">Transmembrane</keyword>
<feature type="binding site" evidence="6">
    <location>
        <position position="410"/>
    </location>
    <ligand>
        <name>Na(+)</name>
        <dbReference type="ChEBI" id="CHEBI:29101"/>
        <label>1</label>
    </ligand>
</feature>
<feature type="transmembrane region" description="Helical" evidence="9">
    <location>
        <begin position="481"/>
        <end position="507"/>
    </location>
</feature>
<organism evidence="10 11">
    <name type="scientific">Brachionus plicatilis</name>
    <name type="common">Marine rotifer</name>
    <name type="synonym">Brachionus muelleri</name>
    <dbReference type="NCBI Taxonomy" id="10195"/>
    <lineage>
        <taxon>Eukaryota</taxon>
        <taxon>Metazoa</taxon>
        <taxon>Spiralia</taxon>
        <taxon>Gnathifera</taxon>
        <taxon>Rotifera</taxon>
        <taxon>Eurotatoria</taxon>
        <taxon>Monogononta</taxon>
        <taxon>Pseudotrocha</taxon>
        <taxon>Ploima</taxon>
        <taxon>Brachionidae</taxon>
        <taxon>Brachionus</taxon>
    </lineage>
</organism>
<comment type="caution">
    <text evidence="10">The sequence shown here is derived from an EMBL/GenBank/DDBJ whole genome shotgun (WGS) entry which is preliminary data.</text>
</comment>
<dbReference type="GO" id="GO:0006865">
    <property type="term" value="P:amino acid transport"/>
    <property type="evidence" value="ECO:0007669"/>
    <property type="project" value="TreeGrafter"/>
</dbReference>
<dbReference type="Pfam" id="PF00209">
    <property type="entry name" value="SNF"/>
    <property type="match status" value="1"/>
</dbReference>
<dbReference type="GO" id="GO:0015293">
    <property type="term" value="F:symporter activity"/>
    <property type="evidence" value="ECO:0007669"/>
    <property type="project" value="UniProtKB-KW"/>
</dbReference>
<feature type="binding site" evidence="6">
    <location>
        <position position="507"/>
    </location>
    <ligand>
        <name>Na(+)</name>
        <dbReference type="ChEBI" id="CHEBI:29101"/>
        <label>1</label>
    </ligand>
</feature>
<evidence type="ECO:0000256" key="3">
    <source>
        <dbReference type="ARBA" id="ARBA00022692"/>
    </source>
</evidence>
<feature type="binding site" evidence="6">
    <location>
        <position position="510"/>
    </location>
    <ligand>
        <name>Na(+)</name>
        <dbReference type="ChEBI" id="CHEBI:29101"/>
        <label>1</label>
    </ligand>
</feature>
<evidence type="ECO:0000256" key="9">
    <source>
        <dbReference type="SAM" id="Phobius"/>
    </source>
</evidence>
<evidence type="ECO:0000256" key="1">
    <source>
        <dbReference type="ARBA" id="ARBA00004141"/>
    </source>
</evidence>
<evidence type="ECO:0000313" key="11">
    <source>
        <dbReference type="Proteomes" id="UP000276133"/>
    </source>
</evidence>
<dbReference type="PROSITE" id="PS00754">
    <property type="entry name" value="NA_NEUROTRAN_SYMP_2"/>
    <property type="match status" value="1"/>
</dbReference>
<feature type="transmembrane region" description="Helical" evidence="9">
    <location>
        <begin position="536"/>
        <end position="557"/>
    </location>
</feature>
<sequence length="733" mass="82942">MSSKEEFSLDNQIYNDNLVYKSDDDLKTKLNASNENSIKNANSKTNYPFPIKTRYDVKSTVSKPLHNSKGSESSTVYVKPNSNRQLKKFKNFFVNKVFTDTSYADGEYERASDAESASSESQSREQWAGQFEFLLSCIGYAVGLGTIWRFPYLCYKNGGGAFLIPYLIFLVLVGIPLFYLEFNVGQYTSQGPFMCWKMAPIFKGLGISMNTSSFYFCIYYNILIGYALYYLVLSFQSPLPWSKCDPSWASQNCTDFGDLVKCDEADVYKDPSGMCFNYTSPAKEPIGWWSMEKRSQTTKPILPSQDYYYNYILNRSPGLEDSGEIVWKLVLVLAVAWILVFFCIFKGIKSSGKVVYFTSVFPFVVLIILGINGWTLKGSEVGMLYFFKPDFLKLTEANVWFDAAVQVFFSMGTCTGGLITLSSYNKFTENTLRNTFIITLTSSITAIFSGFVVFSYIGYLAHVTDQRVEDVVSSGSGLSFIVFPFAATSIPGAPFWSVIFFVMVLTLGLDSQFATLEIVITSILDGVPRARKHKKLLIFGMCVAMFLLGLTFTTRGGSYWVELLDKFSSGWAVLMVGATECICIGWVYGYNKFRKDIGLMIGDKYANCFLSWYWAICWKFVCPILLFGLAMFSIIQYKPLQVDDYVYPEWANLIGHLMTISILSGTIGWAIYMVVDALFINKRSLKTLFTPEEDWGPLLAENRRLAVHLDNLKNLERSKSVKWCHASGYVLEC</sequence>
<feature type="transmembrane region" description="Helical" evidence="9">
    <location>
        <begin position="131"/>
        <end position="150"/>
    </location>
</feature>
<dbReference type="InterPro" id="IPR037272">
    <property type="entry name" value="SNS_sf"/>
</dbReference>